<evidence type="ECO:0000256" key="6">
    <source>
        <dbReference type="ARBA" id="ARBA00022918"/>
    </source>
</evidence>
<dbReference type="Gene3D" id="3.10.20.370">
    <property type="match status" value="1"/>
</dbReference>
<keyword evidence="4" id="KW-0255">Endonuclease</keyword>
<reference evidence="8" key="1">
    <citation type="submission" date="2023-03" db="EMBL/GenBank/DDBJ databases">
        <title>Electrophorus voltai genome.</title>
        <authorList>
            <person name="Bian C."/>
        </authorList>
    </citation>
    <scope>NUCLEOTIDE SEQUENCE</scope>
    <source>
        <strain evidence="8">CB-2022</strain>
        <tissue evidence="8">Muscle</tissue>
    </source>
</reference>
<feature type="domain" description="Reverse transcriptase RNase H-like" evidence="7">
    <location>
        <begin position="1"/>
        <end position="99"/>
    </location>
</feature>
<dbReference type="GO" id="GO:0003964">
    <property type="term" value="F:RNA-directed DNA polymerase activity"/>
    <property type="evidence" value="ECO:0007669"/>
    <property type="project" value="UniProtKB-KW"/>
</dbReference>
<keyword evidence="5" id="KW-0378">Hydrolase</keyword>
<organism evidence="8 9">
    <name type="scientific">Electrophorus voltai</name>
    <dbReference type="NCBI Taxonomy" id="2609070"/>
    <lineage>
        <taxon>Eukaryota</taxon>
        <taxon>Metazoa</taxon>
        <taxon>Chordata</taxon>
        <taxon>Craniata</taxon>
        <taxon>Vertebrata</taxon>
        <taxon>Euteleostomi</taxon>
        <taxon>Actinopterygii</taxon>
        <taxon>Neopterygii</taxon>
        <taxon>Teleostei</taxon>
        <taxon>Ostariophysi</taxon>
        <taxon>Gymnotiformes</taxon>
        <taxon>Gymnotoidei</taxon>
        <taxon>Gymnotidae</taxon>
        <taxon>Electrophorus</taxon>
    </lineage>
</organism>
<keyword evidence="1" id="KW-0808">Transferase</keyword>
<evidence type="ECO:0000256" key="5">
    <source>
        <dbReference type="ARBA" id="ARBA00022801"/>
    </source>
</evidence>
<sequence>MDASDIGVGMVLSQHGGGRGDLRPIAYFSQKLSSAKRNYGVGDCELLAMKVAFEEWRHWLEGARHLFTLYTDHKNLEYLRTTKRLNARQARWSIFFSRFWFKVTYRPGEKNTRADALSHQYTAEARSMSSEPILLPTCFLPSLERELDQKIKEANPHP</sequence>
<dbReference type="InterPro" id="IPR043502">
    <property type="entry name" value="DNA/RNA_pol_sf"/>
</dbReference>
<dbReference type="PANTHER" id="PTHR34072">
    <property type="entry name" value="ENZYMATIC POLYPROTEIN-RELATED"/>
    <property type="match status" value="1"/>
</dbReference>
<dbReference type="Pfam" id="PF17917">
    <property type="entry name" value="RT_RNaseH"/>
    <property type="match status" value="1"/>
</dbReference>
<protein>
    <recommendedName>
        <fullName evidence="7">Reverse transcriptase RNase H-like domain-containing protein</fullName>
    </recommendedName>
</protein>
<keyword evidence="6" id="KW-0695">RNA-directed DNA polymerase</keyword>
<dbReference type="AlphaFoldDB" id="A0AAD8ZB38"/>
<dbReference type="CDD" id="cd09274">
    <property type="entry name" value="RNase_HI_RT_Ty3"/>
    <property type="match status" value="1"/>
</dbReference>
<gene>
    <name evidence="8" type="ORF">P4O66_001208</name>
</gene>
<dbReference type="GO" id="GO:0016787">
    <property type="term" value="F:hydrolase activity"/>
    <property type="evidence" value="ECO:0007669"/>
    <property type="project" value="UniProtKB-KW"/>
</dbReference>
<evidence type="ECO:0000256" key="3">
    <source>
        <dbReference type="ARBA" id="ARBA00022722"/>
    </source>
</evidence>
<evidence type="ECO:0000256" key="1">
    <source>
        <dbReference type="ARBA" id="ARBA00022679"/>
    </source>
</evidence>
<keyword evidence="2" id="KW-0548">Nucleotidyltransferase</keyword>
<keyword evidence="3" id="KW-0540">Nuclease</keyword>
<accession>A0AAD8ZB38</accession>
<comment type="caution">
    <text evidence="8">The sequence shown here is derived from an EMBL/GenBank/DDBJ whole genome shotgun (WGS) entry which is preliminary data.</text>
</comment>
<keyword evidence="9" id="KW-1185">Reference proteome</keyword>
<evidence type="ECO:0000259" key="7">
    <source>
        <dbReference type="Pfam" id="PF17917"/>
    </source>
</evidence>
<dbReference type="EMBL" id="JAROKS010000015">
    <property type="protein sequence ID" value="KAK1795726.1"/>
    <property type="molecule type" value="Genomic_DNA"/>
</dbReference>
<name>A0AAD8ZB38_9TELE</name>
<evidence type="ECO:0000313" key="9">
    <source>
        <dbReference type="Proteomes" id="UP001239994"/>
    </source>
</evidence>
<evidence type="ECO:0000313" key="8">
    <source>
        <dbReference type="EMBL" id="KAK1795726.1"/>
    </source>
</evidence>
<dbReference type="GO" id="GO:0004519">
    <property type="term" value="F:endonuclease activity"/>
    <property type="evidence" value="ECO:0007669"/>
    <property type="project" value="UniProtKB-KW"/>
</dbReference>
<evidence type="ECO:0000256" key="4">
    <source>
        <dbReference type="ARBA" id="ARBA00022759"/>
    </source>
</evidence>
<dbReference type="SUPFAM" id="SSF56672">
    <property type="entry name" value="DNA/RNA polymerases"/>
    <property type="match status" value="1"/>
</dbReference>
<dbReference type="InterPro" id="IPR041373">
    <property type="entry name" value="RT_RNaseH"/>
</dbReference>
<proteinExistence type="predicted"/>
<dbReference type="Proteomes" id="UP001239994">
    <property type="component" value="Unassembled WGS sequence"/>
</dbReference>
<evidence type="ECO:0000256" key="2">
    <source>
        <dbReference type="ARBA" id="ARBA00022695"/>
    </source>
</evidence>
<dbReference type="PANTHER" id="PTHR34072:SF42">
    <property type="entry name" value="INTEGRASE CATALYTIC DOMAIN-CONTAINING PROTEIN"/>
    <property type="match status" value="1"/>
</dbReference>